<gene>
    <name evidence="5" type="ORF">Mic7113_6808</name>
</gene>
<geneLocation type="plasmid" evidence="5 6">
    <name>pMIC7113.08</name>
</geneLocation>
<dbReference type="PANTHER" id="PTHR30349">
    <property type="entry name" value="PHAGE INTEGRASE-RELATED"/>
    <property type="match status" value="1"/>
</dbReference>
<sequence>MTLYWTFQQHKNFMPKVNRSGQAKVLSKVEMSKIMRSFQSPSHKLIFAICRYTAERISAVLKLETLDVFDVKGKVRPVITFKGANRKGYKNKPGKTRQIHLHPALKELLEAYEIPVGSKWLFPSRDNPLNHLARQSADEALRRACSHAGLGDAGISTHSFRRTAITELDKSGVSIRVIQEVTGHRNIGQLKTYIEVSEAQVTEAIKLL</sequence>
<evidence type="ECO:0000313" key="6">
    <source>
        <dbReference type="Proteomes" id="UP000010471"/>
    </source>
</evidence>
<dbReference type="GO" id="GO:0015074">
    <property type="term" value="P:DNA integration"/>
    <property type="evidence" value="ECO:0007669"/>
    <property type="project" value="InterPro"/>
</dbReference>
<evidence type="ECO:0000256" key="3">
    <source>
        <dbReference type="ARBA" id="ARBA00023172"/>
    </source>
</evidence>
<dbReference type="InterPro" id="IPR002104">
    <property type="entry name" value="Integrase_catalytic"/>
</dbReference>
<keyword evidence="5" id="KW-0614">Plasmid</keyword>
<dbReference type="KEGG" id="mic:Mic7113_6808"/>
<evidence type="ECO:0000259" key="4">
    <source>
        <dbReference type="PROSITE" id="PS51898"/>
    </source>
</evidence>
<dbReference type="Gene3D" id="1.10.443.10">
    <property type="entry name" value="Intergrase catalytic core"/>
    <property type="match status" value="1"/>
</dbReference>
<dbReference type="InterPro" id="IPR050090">
    <property type="entry name" value="Tyrosine_recombinase_XerCD"/>
</dbReference>
<dbReference type="PANTHER" id="PTHR30349:SF41">
    <property type="entry name" value="INTEGRASE_RECOMBINASE PROTEIN MJ0367-RELATED"/>
    <property type="match status" value="1"/>
</dbReference>
<dbReference type="GO" id="GO:0006310">
    <property type="term" value="P:DNA recombination"/>
    <property type="evidence" value="ECO:0007669"/>
    <property type="project" value="UniProtKB-KW"/>
</dbReference>
<protein>
    <submittedName>
        <fullName evidence="5">Site-specific recombinase XerD</fullName>
    </submittedName>
</protein>
<organism evidence="5 6">
    <name type="scientific">Allocoleopsis franciscana PCC 7113</name>
    <dbReference type="NCBI Taxonomy" id="1173027"/>
    <lineage>
        <taxon>Bacteria</taxon>
        <taxon>Bacillati</taxon>
        <taxon>Cyanobacteriota</taxon>
        <taxon>Cyanophyceae</taxon>
        <taxon>Coleofasciculales</taxon>
        <taxon>Coleofasciculaceae</taxon>
        <taxon>Allocoleopsis</taxon>
        <taxon>Allocoleopsis franciscana</taxon>
    </lineage>
</organism>
<dbReference type="InterPro" id="IPR011010">
    <property type="entry name" value="DNA_brk_join_enz"/>
</dbReference>
<evidence type="ECO:0000313" key="5">
    <source>
        <dbReference type="EMBL" id="AFZ22365.1"/>
    </source>
</evidence>
<dbReference type="HOGENOM" id="CLU_027562_29_2_3"/>
<evidence type="ECO:0000256" key="2">
    <source>
        <dbReference type="ARBA" id="ARBA00023125"/>
    </source>
</evidence>
<dbReference type="PROSITE" id="PS51898">
    <property type="entry name" value="TYR_RECOMBINASE"/>
    <property type="match status" value="1"/>
</dbReference>
<accession>K9WPP6</accession>
<dbReference type="Pfam" id="PF00589">
    <property type="entry name" value="Phage_integrase"/>
    <property type="match status" value="1"/>
</dbReference>
<dbReference type="InterPro" id="IPR013762">
    <property type="entry name" value="Integrase-like_cat_sf"/>
</dbReference>
<dbReference type="SUPFAM" id="SSF56349">
    <property type="entry name" value="DNA breaking-rejoining enzymes"/>
    <property type="match status" value="1"/>
</dbReference>
<dbReference type="CDD" id="cd00397">
    <property type="entry name" value="DNA_BRE_C"/>
    <property type="match status" value="1"/>
</dbReference>
<keyword evidence="3" id="KW-0233">DNA recombination</keyword>
<feature type="domain" description="Tyr recombinase" evidence="4">
    <location>
        <begin position="21"/>
        <end position="206"/>
    </location>
</feature>
<keyword evidence="2" id="KW-0238">DNA-binding</keyword>
<evidence type="ECO:0000256" key="1">
    <source>
        <dbReference type="ARBA" id="ARBA00008857"/>
    </source>
</evidence>
<dbReference type="OrthoDB" id="456420at2"/>
<dbReference type="EMBL" id="CP003638">
    <property type="protein sequence ID" value="AFZ22365.1"/>
    <property type="molecule type" value="Genomic_DNA"/>
</dbReference>
<proteinExistence type="inferred from homology"/>
<comment type="similarity">
    <text evidence="1">Belongs to the 'phage' integrase family.</text>
</comment>
<dbReference type="Proteomes" id="UP000010471">
    <property type="component" value="Plasmid pMIC7113.08"/>
</dbReference>
<dbReference type="GO" id="GO:0003677">
    <property type="term" value="F:DNA binding"/>
    <property type="evidence" value="ECO:0007669"/>
    <property type="project" value="UniProtKB-KW"/>
</dbReference>
<reference evidence="5 6" key="1">
    <citation type="submission" date="2012-06" db="EMBL/GenBank/DDBJ databases">
        <title>Finished plasmid 8 of genome of Microcoleus sp. PCC 7113.</title>
        <authorList>
            <consortium name="US DOE Joint Genome Institute"/>
            <person name="Gugger M."/>
            <person name="Coursin T."/>
            <person name="Rippka R."/>
            <person name="Tandeau De Marsac N."/>
            <person name="Huntemann M."/>
            <person name="Wei C.-L."/>
            <person name="Han J."/>
            <person name="Detter J.C."/>
            <person name="Han C."/>
            <person name="Tapia R."/>
            <person name="Chen A."/>
            <person name="Kyrpides N."/>
            <person name="Mavromatis K."/>
            <person name="Markowitz V."/>
            <person name="Szeto E."/>
            <person name="Ivanova N."/>
            <person name="Pagani I."/>
            <person name="Pati A."/>
            <person name="Goodwin L."/>
            <person name="Nordberg H.P."/>
            <person name="Cantor M.N."/>
            <person name="Hua S.X."/>
            <person name="Woyke T."/>
            <person name="Kerfeld C.A."/>
        </authorList>
    </citation>
    <scope>NUCLEOTIDE SEQUENCE [LARGE SCALE GENOMIC DNA]</scope>
    <source>
        <strain evidence="5 6">PCC 7113</strain>
        <plasmid evidence="5 6">pMIC7113.08</plasmid>
    </source>
</reference>
<keyword evidence="6" id="KW-1185">Reference proteome</keyword>
<dbReference type="RefSeq" id="WP_015186355.1">
    <property type="nucleotide sequence ID" value="NC_019743.1"/>
</dbReference>
<name>K9WPP6_9CYAN</name>
<dbReference type="AlphaFoldDB" id="K9WPP6"/>